<comment type="caution">
    <text evidence="3">The sequence shown here is derived from an EMBL/GenBank/DDBJ whole genome shotgun (WGS) entry which is preliminary data.</text>
</comment>
<feature type="chain" id="PRO_5045234789" evidence="2">
    <location>
        <begin position="27"/>
        <end position="124"/>
    </location>
</feature>
<organism evidence="3 4">
    <name type="scientific">Agromyces humatus</name>
    <dbReference type="NCBI Taxonomy" id="279573"/>
    <lineage>
        <taxon>Bacteria</taxon>
        <taxon>Bacillati</taxon>
        <taxon>Actinomycetota</taxon>
        <taxon>Actinomycetes</taxon>
        <taxon>Micrococcales</taxon>
        <taxon>Microbacteriaceae</taxon>
        <taxon>Agromyces</taxon>
    </lineage>
</organism>
<keyword evidence="4" id="KW-1185">Reference proteome</keyword>
<feature type="signal peptide" evidence="2">
    <location>
        <begin position="1"/>
        <end position="26"/>
    </location>
</feature>
<dbReference type="EMBL" id="BAAANH010000007">
    <property type="protein sequence ID" value="GAA1768487.1"/>
    <property type="molecule type" value="Genomic_DNA"/>
</dbReference>
<protein>
    <submittedName>
        <fullName evidence="3">Uncharacterized protein</fullName>
    </submittedName>
</protein>
<dbReference type="RefSeq" id="WP_232499266.1">
    <property type="nucleotide sequence ID" value="NZ_BAAANH010000007.1"/>
</dbReference>
<feature type="compositionally biased region" description="Low complexity" evidence="1">
    <location>
        <begin position="74"/>
        <end position="124"/>
    </location>
</feature>
<accession>A0ABP4X4Z3</accession>
<feature type="region of interest" description="Disordered" evidence="1">
    <location>
        <begin position="40"/>
        <end position="124"/>
    </location>
</feature>
<name>A0ABP4X4Z3_9MICO</name>
<reference evidence="4" key="1">
    <citation type="journal article" date="2019" name="Int. J. Syst. Evol. Microbiol.">
        <title>The Global Catalogue of Microorganisms (GCM) 10K type strain sequencing project: providing services to taxonomists for standard genome sequencing and annotation.</title>
        <authorList>
            <consortium name="The Broad Institute Genomics Platform"/>
            <consortium name="The Broad Institute Genome Sequencing Center for Infectious Disease"/>
            <person name="Wu L."/>
            <person name="Ma J."/>
        </authorList>
    </citation>
    <scope>NUCLEOTIDE SEQUENCE [LARGE SCALE GENOMIC DNA]</scope>
    <source>
        <strain evidence="4">JCM 14319</strain>
    </source>
</reference>
<proteinExistence type="predicted"/>
<gene>
    <name evidence="3" type="ORF">GCM10009747_31720</name>
</gene>
<evidence type="ECO:0000256" key="2">
    <source>
        <dbReference type="SAM" id="SignalP"/>
    </source>
</evidence>
<dbReference type="Proteomes" id="UP001500506">
    <property type="component" value="Unassembled WGS sequence"/>
</dbReference>
<keyword evidence="2" id="KW-0732">Signal</keyword>
<sequence>MHAKKWIIIGAAGTLGLGILAGGAAAVADTLDLRDVQGGISSVQPVVSNNGTSTDGTSTDGTQDAVAPTSSPVSTQSPASPMSTPSPVSPVSTPSPVSAVSAQSPVSAQSAASTASVASADSPN</sequence>
<evidence type="ECO:0000256" key="1">
    <source>
        <dbReference type="SAM" id="MobiDB-lite"/>
    </source>
</evidence>
<evidence type="ECO:0000313" key="3">
    <source>
        <dbReference type="EMBL" id="GAA1768487.1"/>
    </source>
</evidence>
<feature type="compositionally biased region" description="Low complexity" evidence="1">
    <location>
        <begin position="48"/>
        <end position="62"/>
    </location>
</feature>
<evidence type="ECO:0000313" key="4">
    <source>
        <dbReference type="Proteomes" id="UP001500506"/>
    </source>
</evidence>